<dbReference type="Pfam" id="PF08665">
    <property type="entry name" value="PglZ"/>
    <property type="match status" value="1"/>
</dbReference>
<accession>A0A1B1AHR4</accession>
<dbReference type="OrthoDB" id="52741at2"/>
<sequence>MMHPLHEHIGRLIGEQVRERKIVVIYDEKRQLTSFFDELVEGRTGDLIDVTVGAARPKLHVCDGSFLKTRFAVEELVAGPIAPELLIYLPGMRHEPKMSLLAELEKAGKLYAPQPLKLMTRHVLKQRFHETAIDDMLRSDALTYADYARLAQIDANGGGGSLLKSVFRETDTASILTVWLASDEQDTEIEAKGATGELRGLLEAKLGIASPAEAPSRRLRAIVGRFVLANEFRSDLAPGACLTPDAAQALGEIPTAAGDQEHLVREIAKRLRERHAENYVKMAEQVAGDLGFSEESVSGAHLGAVDTFAFEERAVSVECFERIAKGQFAAARAIIKTRQRSFWIERNVERVQVWQICQRMIEVGEAAEATVSTIARGNGNPRKWVERYTADQDGWFTLDHAQRKLETILHLVDDHIDERAKAKVRAVYDDAVQRMNVGFANALESTDWTVPEVLHQTRIWPEIVASRPTPVAVFAVDAMRYEMGRELLARMKGVEGTIRPAIAALPSITPIGMAALLPGASASFSIANRGAKFGATVEGVFLPDLTARQRYLKTHRPDLVDITLDEVIQLGAKRLKGKVEGASLVFVRSTEIDAAGEGNSLYARRVMENVVEDLARAIRRLGDAGVEQFVVTADHGFLHFAEDLPESMRCDAPGGQTADLHRRCWIGRGGTTPPGSIRIPGARLGYATDLDVVVPRGAAVFRSGGDLAYHHGGASLQELVIPVLTFRLTGSAEVKLEKNVVTVSHEDAVTNRIFVVKISLGGGGTANMFEEQRAVRPIALFENKPGAVVMAVVGADAEGGRVLLKPKTEATVAFRLTNEDAENLQIQVLDADSDAVLYSSSKPLPVRLGV</sequence>
<protein>
    <submittedName>
        <fullName evidence="1">Uncharacterized protein</fullName>
    </submittedName>
</protein>
<evidence type="ECO:0000313" key="2">
    <source>
        <dbReference type="Proteomes" id="UP000092498"/>
    </source>
</evidence>
<organism evidence="1 2">
    <name type="scientific">Candidatus Viadribacter manganicus</name>
    <dbReference type="NCBI Taxonomy" id="1759059"/>
    <lineage>
        <taxon>Bacteria</taxon>
        <taxon>Pseudomonadati</taxon>
        <taxon>Pseudomonadota</taxon>
        <taxon>Alphaproteobacteria</taxon>
        <taxon>Hyphomonadales</taxon>
        <taxon>Hyphomonadaceae</taxon>
        <taxon>Candidatus Viadribacter</taxon>
    </lineage>
</organism>
<proteinExistence type="predicted"/>
<dbReference type="SUPFAM" id="SSF53649">
    <property type="entry name" value="Alkaline phosphatase-like"/>
    <property type="match status" value="1"/>
</dbReference>
<dbReference type="EMBL" id="CP013244">
    <property type="protein sequence ID" value="ANP46080.1"/>
    <property type="molecule type" value="Genomic_DNA"/>
</dbReference>
<dbReference type="RefSeq" id="WP_083197254.1">
    <property type="nucleotide sequence ID" value="NZ_CP013244.1"/>
</dbReference>
<dbReference type="InterPro" id="IPR017850">
    <property type="entry name" value="Alkaline_phosphatase_core_sf"/>
</dbReference>
<dbReference type="AlphaFoldDB" id="A0A1B1AHR4"/>
<evidence type="ECO:0000313" key="1">
    <source>
        <dbReference type="EMBL" id="ANP46080.1"/>
    </source>
</evidence>
<dbReference type="STRING" id="1759059.ATE48_09175"/>
<name>A0A1B1AHR4_9PROT</name>
<keyword evidence="2" id="KW-1185">Reference proteome</keyword>
<dbReference type="KEGG" id="cbot:ATE48_09175"/>
<dbReference type="InParanoid" id="A0A1B1AHR4"/>
<dbReference type="Proteomes" id="UP000092498">
    <property type="component" value="Chromosome"/>
</dbReference>
<reference evidence="1 2" key="1">
    <citation type="submission" date="2015-11" db="EMBL/GenBank/DDBJ databases">
        <title>Whole-Genome Sequence of Candidatus Oderbacter manganicum from the National Park Lower Oder Valley, Germany.</title>
        <authorList>
            <person name="Braun B."/>
            <person name="Liere K."/>
            <person name="Szewzyk U."/>
        </authorList>
    </citation>
    <scope>NUCLEOTIDE SEQUENCE [LARGE SCALE GENOMIC DNA]</scope>
    <source>
        <strain evidence="1 2">OTSz_A_272</strain>
    </source>
</reference>
<gene>
    <name evidence="1" type="ORF">ATE48_09175</name>
</gene>